<proteinExistence type="predicted"/>
<dbReference type="EnsemblProtists" id="EKX36746">
    <property type="protein sequence ID" value="EKX36746"/>
    <property type="gene ID" value="GUITHDRAFT_145492"/>
</dbReference>
<name>L1IKH6_GUITC</name>
<dbReference type="AlphaFoldDB" id="L1IKH6"/>
<protein>
    <submittedName>
        <fullName evidence="1 2">Uncharacterized protein</fullName>
    </submittedName>
</protein>
<evidence type="ECO:0000313" key="1">
    <source>
        <dbReference type="EMBL" id="EKX36746.1"/>
    </source>
</evidence>
<evidence type="ECO:0000313" key="2">
    <source>
        <dbReference type="EnsemblProtists" id="EKX36746"/>
    </source>
</evidence>
<dbReference type="PaxDb" id="55529-EKX36746"/>
<sequence>MGATQSLDFDMDCQKPISNMCLAKPDKTPEQPQEMLRKNRSFKKEIGRIDSRLAVLRTELGSINNKIEKNEAKVSKSVLPSDQKIIDTTLKQNSVLLDRQNSLIFEIKELELAQSRLRRTSEDLREEMSKYGACNVRFSD</sequence>
<keyword evidence="3" id="KW-1185">Reference proteome</keyword>
<dbReference type="RefSeq" id="XP_005823726.1">
    <property type="nucleotide sequence ID" value="XM_005823669.1"/>
</dbReference>
<dbReference type="KEGG" id="gtt:GUITHDRAFT_145492"/>
<dbReference type="Proteomes" id="UP000011087">
    <property type="component" value="Unassembled WGS sequence"/>
</dbReference>
<reference evidence="1 3" key="1">
    <citation type="journal article" date="2012" name="Nature">
        <title>Algal genomes reveal evolutionary mosaicism and the fate of nucleomorphs.</title>
        <authorList>
            <consortium name="DOE Joint Genome Institute"/>
            <person name="Curtis B.A."/>
            <person name="Tanifuji G."/>
            <person name="Burki F."/>
            <person name="Gruber A."/>
            <person name="Irimia M."/>
            <person name="Maruyama S."/>
            <person name="Arias M.C."/>
            <person name="Ball S.G."/>
            <person name="Gile G.H."/>
            <person name="Hirakawa Y."/>
            <person name="Hopkins J.F."/>
            <person name="Kuo A."/>
            <person name="Rensing S.A."/>
            <person name="Schmutz J."/>
            <person name="Symeonidi A."/>
            <person name="Elias M."/>
            <person name="Eveleigh R.J."/>
            <person name="Herman E.K."/>
            <person name="Klute M.J."/>
            <person name="Nakayama T."/>
            <person name="Obornik M."/>
            <person name="Reyes-Prieto A."/>
            <person name="Armbrust E.V."/>
            <person name="Aves S.J."/>
            <person name="Beiko R.G."/>
            <person name="Coutinho P."/>
            <person name="Dacks J.B."/>
            <person name="Durnford D.G."/>
            <person name="Fast N.M."/>
            <person name="Green B.R."/>
            <person name="Grisdale C.J."/>
            <person name="Hempel F."/>
            <person name="Henrissat B."/>
            <person name="Hoppner M.P."/>
            <person name="Ishida K."/>
            <person name="Kim E."/>
            <person name="Koreny L."/>
            <person name="Kroth P.G."/>
            <person name="Liu Y."/>
            <person name="Malik S.B."/>
            <person name="Maier U.G."/>
            <person name="McRose D."/>
            <person name="Mock T."/>
            <person name="Neilson J.A."/>
            <person name="Onodera N.T."/>
            <person name="Poole A.M."/>
            <person name="Pritham E.J."/>
            <person name="Richards T.A."/>
            <person name="Rocap G."/>
            <person name="Roy S.W."/>
            <person name="Sarai C."/>
            <person name="Schaack S."/>
            <person name="Shirato S."/>
            <person name="Slamovits C.H."/>
            <person name="Spencer D.F."/>
            <person name="Suzuki S."/>
            <person name="Worden A.Z."/>
            <person name="Zauner S."/>
            <person name="Barry K."/>
            <person name="Bell C."/>
            <person name="Bharti A.K."/>
            <person name="Crow J.A."/>
            <person name="Grimwood J."/>
            <person name="Kramer R."/>
            <person name="Lindquist E."/>
            <person name="Lucas S."/>
            <person name="Salamov A."/>
            <person name="McFadden G.I."/>
            <person name="Lane C.E."/>
            <person name="Keeling P.J."/>
            <person name="Gray M.W."/>
            <person name="Grigoriev I.V."/>
            <person name="Archibald J.M."/>
        </authorList>
    </citation>
    <scope>NUCLEOTIDE SEQUENCE</scope>
    <source>
        <strain evidence="1 3">CCMP2712</strain>
    </source>
</reference>
<organism evidence="1">
    <name type="scientific">Guillardia theta (strain CCMP2712)</name>
    <name type="common">Cryptophyte</name>
    <dbReference type="NCBI Taxonomy" id="905079"/>
    <lineage>
        <taxon>Eukaryota</taxon>
        <taxon>Cryptophyceae</taxon>
        <taxon>Pyrenomonadales</taxon>
        <taxon>Geminigeraceae</taxon>
        <taxon>Guillardia</taxon>
    </lineage>
</organism>
<dbReference type="EMBL" id="JH993068">
    <property type="protein sequence ID" value="EKX36746.1"/>
    <property type="molecule type" value="Genomic_DNA"/>
</dbReference>
<gene>
    <name evidence="1" type="ORF">GUITHDRAFT_145492</name>
</gene>
<accession>L1IKH6</accession>
<evidence type="ECO:0000313" key="3">
    <source>
        <dbReference type="Proteomes" id="UP000011087"/>
    </source>
</evidence>
<reference evidence="2" key="3">
    <citation type="submission" date="2015-06" db="UniProtKB">
        <authorList>
            <consortium name="EnsemblProtists"/>
        </authorList>
    </citation>
    <scope>IDENTIFICATION</scope>
</reference>
<dbReference type="GeneID" id="17293488"/>
<dbReference type="HOGENOM" id="CLU_1838972_0_0_1"/>
<reference evidence="3" key="2">
    <citation type="submission" date="2012-11" db="EMBL/GenBank/DDBJ databases">
        <authorList>
            <person name="Kuo A."/>
            <person name="Curtis B.A."/>
            <person name="Tanifuji G."/>
            <person name="Burki F."/>
            <person name="Gruber A."/>
            <person name="Irimia M."/>
            <person name="Maruyama S."/>
            <person name="Arias M.C."/>
            <person name="Ball S.G."/>
            <person name="Gile G.H."/>
            <person name="Hirakawa Y."/>
            <person name="Hopkins J.F."/>
            <person name="Rensing S.A."/>
            <person name="Schmutz J."/>
            <person name="Symeonidi A."/>
            <person name="Elias M."/>
            <person name="Eveleigh R.J."/>
            <person name="Herman E.K."/>
            <person name="Klute M.J."/>
            <person name="Nakayama T."/>
            <person name="Obornik M."/>
            <person name="Reyes-Prieto A."/>
            <person name="Armbrust E.V."/>
            <person name="Aves S.J."/>
            <person name="Beiko R.G."/>
            <person name="Coutinho P."/>
            <person name="Dacks J.B."/>
            <person name="Durnford D.G."/>
            <person name="Fast N.M."/>
            <person name="Green B.R."/>
            <person name="Grisdale C."/>
            <person name="Hempe F."/>
            <person name="Henrissat B."/>
            <person name="Hoppner M.P."/>
            <person name="Ishida K.-I."/>
            <person name="Kim E."/>
            <person name="Koreny L."/>
            <person name="Kroth P.G."/>
            <person name="Liu Y."/>
            <person name="Malik S.-B."/>
            <person name="Maier U.G."/>
            <person name="McRose D."/>
            <person name="Mock T."/>
            <person name="Neilson J.A."/>
            <person name="Onodera N.T."/>
            <person name="Poole A.M."/>
            <person name="Pritham E.J."/>
            <person name="Richards T.A."/>
            <person name="Rocap G."/>
            <person name="Roy S.W."/>
            <person name="Sarai C."/>
            <person name="Schaack S."/>
            <person name="Shirato S."/>
            <person name="Slamovits C.H."/>
            <person name="Spencer D.F."/>
            <person name="Suzuki S."/>
            <person name="Worden A.Z."/>
            <person name="Zauner S."/>
            <person name="Barry K."/>
            <person name="Bell C."/>
            <person name="Bharti A.K."/>
            <person name="Crow J.A."/>
            <person name="Grimwood J."/>
            <person name="Kramer R."/>
            <person name="Lindquist E."/>
            <person name="Lucas S."/>
            <person name="Salamov A."/>
            <person name="McFadden G.I."/>
            <person name="Lane C.E."/>
            <person name="Keeling P.J."/>
            <person name="Gray M.W."/>
            <person name="Grigoriev I.V."/>
            <person name="Archibald J.M."/>
        </authorList>
    </citation>
    <scope>NUCLEOTIDE SEQUENCE</scope>
    <source>
        <strain evidence="3">CCMP2712</strain>
    </source>
</reference>